<sequence length="61" mass="6566">MNQEQKTFLARAVEITAFGQFGAFGYPALLKGDWIIVAITCLAVLTLLATTYAILSINTGD</sequence>
<dbReference type="RefSeq" id="WP_173272755.1">
    <property type="nucleotide sequence ID" value="NZ_AP021889.1"/>
</dbReference>
<evidence type="ECO:0000313" key="3">
    <source>
        <dbReference type="Proteomes" id="UP000501726"/>
    </source>
</evidence>
<keyword evidence="1" id="KW-0472">Membrane</keyword>
<dbReference type="EMBL" id="AP021889">
    <property type="protein sequence ID" value="BBP46285.1"/>
    <property type="molecule type" value="Genomic_DNA"/>
</dbReference>
<keyword evidence="1" id="KW-0812">Transmembrane</keyword>
<dbReference type="Proteomes" id="UP000501726">
    <property type="component" value="Chromosome"/>
</dbReference>
<protein>
    <submittedName>
        <fullName evidence="2">Uncharacterized protein</fullName>
    </submittedName>
</protein>
<gene>
    <name evidence="2" type="ORF">THMIRHAS_16580</name>
</gene>
<keyword evidence="1" id="KW-1133">Transmembrane helix</keyword>
<reference evidence="3" key="1">
    <citation type="submission" date="2019-11" db="EMBL/GenBank/DDBJ databases">
        <title>Isolation and characterization of two novel species in the genus Thiomicrorhabdus.</title>
        <authorList>
            <person name="Mochizuki J."/>
            <person name="Kojima H."/>
            <person name="Fukui M."/>
        </authorList>
    </citation>
    <scope>NUCLEOTIDE SEQUENCE [LARGE SCALE GENOMIC DNA]</scope>
    <source>
        <strain evidence="3">aks77</strain>
    </source>
</reference>
<dbReference type="AlphaFoldDB" id="A0A6F8PVY8"/>
<accession>A0A6F8PVY8</accession>
<dbReference type="KEGG" id="tse:THMIRHAS_16580"/>
<proteinExistence type="predicted"/>
<evidence type="ECO:0000256" key="1">
    <source>
        <dbReference type="SAM" id="Phobius"/>
    </source>
</evidence>
<name>A0A6F8PVY8_9GAMM</name>
<keyword evidence="3" id="KW-1185">Reference proteome</keyword>
<feature type="transmembrane region" description="Helical" evidence="1">
    <location>
        <begin position="34"/>
        <end position="55"/>
    </location>
</feature>
<organism evidence="2 3">
    <name type="scientific">Thiosulfatimonas sediminis</name>
    <dbReference type="NCBI Taxonomy" id="2675054"/>
    <lineage>
        <taxon>Bacteria</taxon>
        <taxon>Pseudomonadati</taxon>
        <taxon>Pseudomonadota</taxon>
        <taxon>Gammaproteobacteria</taxon>
        <taxon>Thiotrichales</taxon>
        <taxon>Piscirickettsiaceae</taxon>
        <taxon>Thiosulfatimonas</taxon>
    </lineage>
</organism>
<evidence type="ECO:0000313" key="2">
    <source>
        <dbReference type="EMBL" id="BBP46285.1"/>
    </source>
</evidence>